<name>A0A6J5MR72_9CAUD</name>
<dbReference type="InterPro" id="IPR027924">
    <property type="entry name" value="XkdF"/>
</dbReference>
<feature type="domain" description="Phage-like element PBSX protein XkdF" evidence="1">
    <location>
        <begin position="48"/>
        <end position="167"/>
    </location>
</feature>
<sequence length="197" mass="22891">MDLPIYKLSIDEFDFESGIDFISLVENPAIQKNFIAFNDIKTKFAIQNEEKRIITGAAMYADLPIYRRDEEKGEYYVVFDKETIFKIAKKWALNNKYNAVNVDHKEAIDGCTLFESYLLDFERGIMPPKGFEDAKNGSWFVSYLVEEDGTWEKCKDGTWNGFSVEGFFNFPINAEQQFLSQLKEILQKHIKNATKNT</sequence>
<protein>
    <submittedName>
        <fullName evidence="2">Phage-like element PBSX protein, XkdF</fullName>
    </submittedName>
</protein>
<evidence type="ECO:0000259" key="1">
    <source>
        <dbReference type="Pfam" id="PF14550"/>
    </source>
</evidence>
<dbReference type="Pfam" id="PF14550">
    <property type="entry name" value="Peptidase_S78_2"/>
    <property type="match status" value="1"/>
</dbReference>
<dbReference type="EMBL" id="LR796508">
    <property type="protein sequence ID" value="CAB4148501.1"/>
    <property type="molecule type" value="Genomic_DNA"/>
</dbReference>
<proteinExistence type="predicted"/>
<reference evidence="2" key="1">
    <citation type="submission" date="2020-04" db="EMBL/GenBank/DDBJ databases">
        <authorList>
            <person name="Chiriac C."/>
            <person name="Salcher M."/>
            <person name="Ghai R."/>
            <person name="Kavagutti S V."/>
        </authorList>
    </citation>
    <scope>NUCLEOTIDE SEQUENCE</scope>
</reference>
<accession>A0A6J5MR72</accession>
<evidence type="ECO:0000313" key="2">
    <source>
        <dbReference type="EMBL" id="CAB4148501.1"/>
    </source>
</evidence>
<gene>
    <name evidence="2" type="ORF">UFOVP528_6</name>
</gene>
<organism evidence="2">
    <name type="scientific">uncultured Caudovirales phage</name>
    <dbReference type="NCBI Taxonomy" id="2100421"/>
    <lineage>
        <taxon>Viruses</taxon>
        <taxon>Duplodnaviria</taxon>
        <taxon>Heunggongvirae</taxon>
        <taxon>Uroviricota</taxon>
        <taxon>Caudoviricetes</taxon>
        <taxon>Peduoviridae</taxon>
        <taxon>Maltschvirus</taxon>
        <taxon>Maltschvirus maltsch</taxon>
    </lineage>
</organism>